<dbReference type="RefSeq" id="WP_114463836.1">
    <property type="nucleotide sequence ID" value="NZ_QPIW01000031.1"/>
</dbReference>
<dbReference type="EMBL" id="QPIW01000031">
    <property type="protein sequence ID" value="RDB03114.1"/>
    <property type="molecule type" value="Genomic_DNA"/>
</dbReference>
<dbReference type="AlphaFoldDB" id="A0A369I7I9"/>
<proteinExistence type="predicted"/>
<evidence type="ECO:0000313" key="2">
    <source>
        <dbReference type="Proteomes" id="UP000253141"/>
    </source>
</evidence>
<dbReference type="Pfam" id="PF06296">
    <property type="entry name" value="RelE"/>
    <property type="match status" value="1"/>
</dbReference>
<evidence type="ECO:0008006" key="3">
    <source>
        <dbReference type="Google" id="ProtNLM"/>
    </source>
</evidence>
<name>A0A369I7I9_9BACT</name>
<sequence>MRIIIGKKFNRDFKRLAKKYASLGTDIAQLFDLLRQNPQLGTPLGQDCYKIRMAISSKKQGKSGGARVITCVKIVDDQVVLLTIYDKSEKEDITDKELLTLLKDIDKSN</sequence>
<dbReference type="OrthoDB" id="1364255at2"/>
<dbReference type="Proteomes" id="UP000253141">
    <property type="component" value="Unassembled WGS sequence"/>
</dbReference>
<accession>A0A369I7I9</accession>
<comment type="caution">
    <text evidence="1">The sequence shown here is derived from an EMBL/GenBank/DDBJ whole genome shotgun (WGS) entry which is preliminary data.</text>
</comment>
<evidence type="ECO:0000313" key="1">
    <source>
        <dbReference type="EMBL" id="RDB03114.1"/>
    </source>
</evidence>
<reference evidence="1 2" key="1">
    <citation type="submission" date="2018-07" db="EMBL/GenBank/DDBJ databases">
        <title>Genome analysis of Runella aurantiaca.</title>
        <authorList>
            <person name="Yang X."/>
        </authorList>
    </citation>
    <scope>NUCLEOTIDE SEQUENCE [LARGE SCALE GENOMIC DNA]</scope>
    <source>
        <strain evidence="1 2">YX9</strain>
    </source>
</reference>
<dbReference type="InterPro" id="IPR009387">
    <property type="entry name" value="HigB-2"/>
</dbReference>
<gene>
    <name evidence="1" type="ORF">DVG78_25470</name>
</gene>
<protein>
    <recommendedName>
        <fullName evidence="3">Addiction module toxin RelE</fullName>
    </recommendedName>
</protein>
<keyword evidence="2" id="KW-1185">Reference proteome</keyword>
<organism evidence="1 2">
    <name type="scientific">Runella aurantiaca</name>
    <dbReference type="NCBI Taxonomy" id="2282308"/>
    <lineage>
        <taxon>Bacteria</taxon>
        <taxon>Pseudomonadati</taxon>
        <taxon>Bacteroidota</taxon>
        <taxon>Cytophagia</taxon>
        <taxon>Cytophagales</taxon>
        <taxon>Spirosomataceae</taxon>
        <taxon>Runella</taxon>
    </lineage>
</organism>